<feature type="region of interest" description="Disordered" evidence="6">
    <location>
        <begin position="876"/>
        <end position="914"/>
    </location>
</feature>
<keyword evidence="7" id="KW-0472">Membrane</keyword>
<dbReference type="InterPro" id="IPR032343">
    <property type="entry name" value="MBD2/MBD3_p55-bd"/>
</dbReference>
<keyword evidence="2" id="KW-0805">Transcription regulation</keyword>
<keyword evidence="10" id="KW-1185">Reference proteome</keyword>
<evidence type="ECO:0000256" key="6">
    <source>
        <dbReference type="SAM" id="MobiDB-lite"/>
    </source>
</evidence>
<evidence type="ECO:0000256" key="7">
    <source>
        <dbReference type="SAM" id="Phobius"/>
    </source>
</evidence>
<keyword evidence="4" id="KW-0804">Transcription</keyword>
<evidence type="ECO:0000256" key="4">
    <source>
        <dbReference type="ARBA" id="ARBA00023163"/>
    </source>
</evidence>
<accession>A0ABN9L4L8</accession>
<sequence>MDKKADAFLNGSWESAGGGLKTGSGSSLHIPLPNDLVKSSKEGQLKGKTSRDSMLKTLPVIRGAAAFLADASADSIRLAASSAEEDSGGRGAGHLNCPVLAEETLVLMDEEDVNIRPLGEFMDSGNYPPPRSPSSCSTVSELSIQVSASLAAAAASDTHSHISPSPKRKKKPLPPGTTIDRFVIRTSRLEKELIDEKITQFIYATNSSFRLTENPHFINMVQSLRPGYSPPSRADVAGKLLDQVYDREMEQCATALEGKIVNLSIDGWSNVHNDPIVCAGITTEEASPTVSAPAGRKAKHSGDVTALLYGRRLHRAGKVTARDATDTGMGLWHRWSLESCLCDSSPATTQRRNSDAAAIGIVAYIAAASLNVTFGISFGSWILGSSAAQSKPTFLISCKKKQRYILTYRCLSSALCFSFGLTVSTAAGKQSGDVTALLSGRCVLTADQRSRARGQTAVGDIGIVGRWRAVCVTALQRPNSDAAAIRIVVGIAAASLSVTVPLFRNTVRPQLQKNCDTNTLAACAGDSRLRDPNTFVNGFRVRRTMTFYTPKCYSQQLHFDSRRPFNLLLCEDSHVAFTTKHCGACNGRKKRIMCAKIAECILNDRMHMYSFFFAFFITEKRENPERVHIPLMFTRAGKTTSEVSVVEGSWKQNYRQTRKTIFSLAFIFSPSGKKFRSKPQLARYLGNSMDLSTFDFRTGKMLMSKINKNRQRLRYDGLNQAKGKPDLNTALPVRQTASIFKQPVTKVTNHPSNKVKSDPQKAVDQPRQLFWEKKLSGLNAFDIAEELVKTMELPKGLQGRCFVLTLFFCRHFFELAGIEIGRHVAFGEPLMCLNSGNPPQVTPFWKLDPLRKLSRCVVEMSDPCFWSHFVMESGGEQQQLPDEVRQKPKQKDRGDQPSRKSSSEQGSRASTKETPRIPVLYFGARVAEESVTPANLREMIRLEVRESLRSLSQAEGSKHRTLLDSNSSEEEREENSYLSSPLSSSSDEESGRFCLPLDRIDKVVKSVRGTMGIEEPKSQPSKQEMMFSGLDRKKHRSFPVNEKIQDLILREWKKPEKKGALPPALKRRYPFGDPVVDTWDKAPKLDAAVAKASKKASLPFEDMGNLKDPLDRKADIFLKGTWEMAAGSLRPAVAATCTARSLMVWLDQLESQLKDGASRDTILKALPTIQNAAAFLSDASVDSVRMAARAAGLSNAARRALWLKCWSGDIQSRTKLCAIPCEGQYLFGPTLDELLEKAGDDKKKFPSLYSSYRRPFNRRRFGRGKKRGSSPTRESFRWEDRRGRGTGYMFRRSSKDQKKPDQ</sequence>
<evidence type="ECO:0000256" key="3">
    <source>
        <dbReference type="ARBA" id="ARBA00023125"/>
    </source>
</evidence>
<keyword evidence="7" id="KW-0812">Transmembrane</keyword>
<dbReference type="SUPFAM" id="SSF54171">
    <property type="entry name" value="DNA-binding domain"/>
    <property type="match status" value="1"/>
</dbReference>
<organism evidence="9 10">
    <name type="scientific">Ranitomeya imitator</name>
    <name type="common">mimic poison frog</name>
    <dbReference type="NCBI Taxonomy" id="111125"/>
    <lineage>
        <taxon>Eukaryota</taxon>
        <taxon>Metazoa</taxon>
        <taxon>Chordata</taxon>
        <taxon>Craniata</taxon>
        <taxon>Vertebrata</taxon>
        <taxon>Euteleostomi</taxon>
        <taxon>Amphibia</taxon>
        <taxon>Batrachia</taxon>
        <taxon>Anura</taxon>
        <taxon>Neobatrachia</taxon>
        <taxon>Hyloidea</taxon>
        <taxon>Dendrobatidae</taxon>
        <taxon>Dendrobatinae</taxon>
        <taxon>Ranitomeya</taxon>
    </lineage>
</organism>
<dbReference type="PROSITE" id="PS50982">
    <property type="entry name" value="MBD"/>
    <property type="match status" value="1"/>
</dbReference>
<dbReference type="SMART" id="SM00391">
    <property type="entry name" value="MBD"/>
    <property type="match status" value="1"/>
</dbReference>
<feature type="compositionally biased region" description="Basic and acidic residues" evidence="6">
    <location>
        <begin position="1293"/>
        <end position="1302"/>
    </location>
</feature>
<feature type="compositionally biased region" description="Basic and acidic residues" evidence="6">
    <location>
        <begin position="882"/>
        <end position="902"/>
    </location>
</feature>
<dbReference type="Pfam" id="PF01429">
    <property type="entry name" value="MBD"/>
    <property type="match status" value="1"/>
</dbReference>
<feature type="transmembrane region" description="Helical" evidence="7">
    <location>
        <begin position="405"/>
        <end position="427"/>
    </location>
</feature>
<feature type="region of interest" description="Disordered" evidence="6">
    <location>
        <begin position="1259"/>
        <end position="1302"/>
    </location>
</feature>
<dbReference type="PANTHER" id="PTHR12396">
    <property type="entry name" value="METHYL-CPG BINDING PROTEIN, MBD"/>
    <property type="match status" value="1"/>
</dbReference>
<evidence type="ECO:0000256" key="2">
    <source>
        <dbReference type="ARBA" id="ARBA00023015"/>
    </source>
</evidence>
<evidence type="ECO:0000256" key="1">
    <source>
        <dbReference type="ARBA" id="ARBA00004123"/>
    </source>
</evidence>
<dbReference type="InterPro" id="IPR021623">
    <property type="entry name" value="LAP2alpha_C"/>
</dbReference>
<feature type="region of interest" description="Disordered" evidence="6">
    <location>
        <begin position="1"/>
        <end position="25"/>
    </location>
</feature>
<comment type="caution">
    <text evidence="9">The sequence shown here is derived from an EMBL/GenBank/DDBJ whole genome shotgun (WGS) entry which is preliminary data.</text>
</comment>
<dbReference type="EMBL" id="CAUEEQ010008995">
    <property type="protein sequence ID" value="CAJ0932991.1"/>
    <property type="molecule type" value="Genomic_DNA"/>
</dbReference>
<comment type="subcellular location">
    <subcellularLocation>
        <location evidence="1">Nucleus</location>
    </subcellularLocation>
</comment>
<feature type="compositionally biased region" description="Low complexity" evidence="6">
    <location>
        <begin position="976"/>
        <end position="985"/>
    </location>
</feature>
<evidence type="ECO:0000259" key="8">
    <source>
        <dbReference type="PROSITE" id="PS50982"/>
    </source>
</evidence>
<keyword evidence="5" id="KW-0539">Nucleus</keyword>
<feature type="domain" description="MBD" evidence="8">
    <location>
        <begin position="636"/>
        <end position="701"/>
    </location>
</feature>
<dbReference type="Proteomes" id="UP001176940">
    <property type="component" value="Unassembled WGS sequence"/>
</dbReference>
<gene>
    <name evidence="9" type="ORF">RIMI_LOCUS5315762</name>
</gene>
<feature type="transmembrane region" description="Helical" evidence="7">
    <location>
        <begin position="361"/>
        <end position="384"/>
    </location>
</feature>
<feature type="region of interest" description="Disordered" evidence="6">
    <location>
        <begin position="155"/>
        <end position="177"/>
    </location>
</feature>
<keyword evidence="7" id="KW-1133">Transmembrane helix</keyword>
<feature type="compositionally biased region" description="Basic and acidic residues" evidence="6">
    <location>
        <begin position="1274"/>
        <end position="1283"/>
    </location>
</feature>
<name>A0ABN9L4L8_9NEOB</name>
<proteinExistence type="predicted"/>
<feature type="region of interest" description="Disordered" evidence="6">
    <location>
        <begin position="950"/>
        <end position="991"/>
    </location>
</feature>
<dbReference type="PANTHER" id="PTHR12396:SF12">
    <property type="entry name" value="METHYL-CPG-BINDING DOMAIN PROTEIN 3"/>
    <property type="match status" value="1"/>
</dbReference>
<dbReference type="Pfam" id="PF11560">
    <property type="entry name" value="LAP2alpha"/>
    <property type="match status" value="1"/>
</dbReference>
<evidence type="ECO:0000313" key="9">
    <source>
        <dbReference type="EMBL" id="CAJ0932991.1"/>
    </source>
</evidence>
<evidence type="ECO:0000256" key="5">
    <source>
        <dbReference type="ARBA" id="ARBA00023242"/>
    </source>
</evidence>
<dbReference type="Gene3D" id="1.10.287.3160">
    <property type="match status" value="1"/>
</dbReference>
<dbReference type="InterPro" id="IPR001739">
    <property type="entry name" value="Methyl_CpG_DNA-bd"/>
</dbReference>
<keyword evidence="3" id="KW-0238">DNA-binding</keyword>
<feature type="compositionally biased region" description="Basic residues" evidence="6">
    <location>
        <begin position="1259"/>
        <end position="1268"/>
    </location>
</feature>
<dbReference type="InterPro" id="IPR016177">
    <property type="entry name" value="DNA-bd_dom_sf"/>
</dbReference>
<protein>
    <recommendedName>
        <fullName evidence="8">MBD domain-containing protein</fullName>
    </recommendedName>
</protein>
<reference evidence="9" key="1">
    <citation type="submission" date="2023-07" db="EMBL/GenBank/DDBJ databases">
        <authorList>
            <person name="Stuckert A."/>
        </authorList>
    </citation>
    <scope>NUCLEOTIDE SEQUENCE</scope>
</reference>
<evidence type="ECO:0000313" key="10">
    <source>
        <dbReference type="Proteomes" id="UP001176940"/>
    </source>
</evidence>
<dbReference type="Pfam" id="PF16564">
    <property type="entry name" value="MBDa"/>
    <property type="match status" value="1"/>
</dbReference>
<dbReference type="Gene3D" id="3.30.890.10">
    <property type="entry name" value="Methyl-cpg-binding Protein 2, Chain A"/>
    <property type="match status" value="1"/>
</dbReference>